<organism evidence="2 3">
    <name type="scientific">Natrialba taiwanensis DSM 12281</name>
    <dbReference type="NCBI Taxonomy" id="1230458"/>
    <lineage>
        <taxon>Archaea</taxon>
        <taxon>Methanobacteriati</taxon>
        <taxon>Methanobacteriota</taxon>
        <taxon>Stenosarchaea group</taxon>
        <taxon>Halobacteria</taxon>
        <taxon>Halobacteriales</taxon>
        <taxon>Natrialbaceae</taxon>
        <taxon>Natrialba</taxon>
    </lineage>
</organism>
<dbReference type="RefSeq" id="WP_006826018.1">
    <property type="nucleotide sequence ID" value="NZ_AOIL01000042.1"/>
</dbReference>
<proteinExistence type="predicted"/>
<evidence type="ECO:0008006" key="4">
    <source>
        <dbReference type="Google" id="ProtNLM"/>
    </source>
</evidence>
<feature type="region of interest" description="Disordered" evidence="1">
    <location>
        <begin position="146"/>
        <end position="188"/>
    </location>
</feature>
<dbReference type="Pfam" id="PF09999">
    <property type="entry name" value="DUF2240"/>
    <property type="match status" value="1"/>
</dbReference>
<sequence>MSLRVAAAAPFVQHGTNRLEESEFVVALSLDRDWFSPDQSKRLIDVATQDGLLEPDGTELVATFDPSSITIPEDFVPDDDILTERSAFERVLGALVADGVAKHEAVGAINALQSDLAVTIETAAVVYARREGIDVSDLVPTARAELVNDGGDVDSEPEPERKPGAGAEAEATSNSKTTSEAGVEAEER</sequence>
<dbReference type="OrthoDB" id="146786at2157"/>
<evidence type="ECO:0000313" key="2">
    <source>
        <dbReference type="EMBL" id="ELY90814.1"/>
    </source>
</evidence>
<protein>
    <recommendedName>
        <fullName evidence="4">DUF2240 family protein</fullName>
    </recommendedName>
</protein>
<evidence type="ECO:0000313" key="3">
    <source>
        <dbReference type="Proteomes" id="UP000011648"/>
    </source>
</evidence>
<dbReference type="STRING" id="1230458.C484_11341"/>
<reference evidence="2 3" key="1">
    <citation type="journal article" date="2014" name="PLoS Genet.">
        <title>Phylogenetically driven sequencing of extremely halophilic archaea reveals strategies for static and dynamic osmo-response.</title>
        <authorList>
            <person name="Becker E.A."/>
            <person name="Seitzer P.M."/>
            <person name="Tritt A."/>
            <person name="Larsen D."/>
            <person name="Krusor M."/>
            <person name="Yao A.I."/>
            <person name="Wu D."/>
            <person name="Madern D."/>
            <person name="Eisen J.A."/>
            <person name="Darling A.E."/>
            <person name="Facciotti M.T."/>
        </authorList>
    </citation>
    <scope>NUCLEOTIDE SEQUENCE [LARGE SCALE GENOMIC DNA]</scope>
    <source>
        <strain evidence="2 3">DSM 12281</strain>
    </source>
</reference>
<name>L9ZWS7_9EURY</name>
<dbReference type="Proteomes" id="UP000011648">
    <property type="component" value="Unassembled WGS sequence"/>
</dbReference>
<evidence type="ECO:0000256" key="1">
    <source>
        <dbReference type="SAM" id="MobiDB-lite"/>
    </source>
</evidence>
<dbReference type="AlphaFoldDB" id="L9ZWS7"/>
<dbReference type="InterPro" id="IPR018716">
    <property type="entry name" value="DUF2240"/>
</dbReference>
<comment type="caution">
    <text evidence="2">The sequence shown here is derived from an EMBL/GenBank/DDBJ whole genome shotgun (WGS) entry which is preliminary data.</text>
</comment>
<dbReference type="EMBL" id="AOIL01000042">
    <property type="protein sequence ID" value="ELY90814.1"/>
    <property type="molecule type" value="Genomic_DNA"/>
</dbReference>
<dbReference type="PATRIC" id="fig|1230458.4.peg.2278"/>
<gene>
    <name evidence="2" type="ORF">C484_11341</name>
</gene>
<keyword evidence="3" id="KW-1185">Reference proteome</keyword>
<feature type="compositionally biased region" description="Polar residues" evidence="1">
    <location>
        <begin position="171"/>
        <end position="180"/>
    </location>
</feature>
<accession>L9ZWS7</accession>